<dbReference type="NCBIfam" id="NF041082">
    <property type="entry name" value="thermosome_alpha"/>
    <property type="match status" value="1"/>
</dbReference>
<dbReference type="Gene3D" id="1.10.560.10">
    <property type="entry name" value="GroEL-like equatorial domain"/>
    <property type="match status" value="1"/>
</dbReference>
<dbReference type="InterPro" id="IPR027409">
    <property type="entry name" value="GroEL-like_apical_dom_sf"/>
</dbReference>
<evidence type="ECO:0000256" key="5">
    <source>
        <dbReference type="ARBA" id="ARBA00022741"/>
    </source>
</evidence>
<reference evidence="10" key="1">
    <citation type="submission" date="2020-05" db="UniProtKB">
        <authorList>
            <consortium name="EnsemblMetazoa"/>
        </authorList>
    </citation>
    <scope>IDENTIFICATION</scope>
    <source>
        <strain evidence="10">Yale</strain>
    </source>
</reference>
<keyword evidence="4" id="KW-0963">Cytoplasm</keyword>
<dbReference type="NCBIfam" id="NF041083">
    <property type="entry name" value="thermosome_beta"/>
    <property type="match status" value="1"/>
</dbReference>
<comment type="similarity">
    <text evidence="2 8">Belongs to the TCP-1 chaperonin family.</text>
</comment>
<dbReference type="PROSITE" id="PS00995">
    <property type="entry name" value="TCP1_3"/>
    <property type="match status" value="1"/>
</dbReference>
<keyword evidence="5 8" id="KW-0547">Nucleotide-binding</keyword>
<accession>A0A1B0FK58</accession>
<organism evidence="10 11">
    <name type="scientific">Glossina morsitans morsitans</name>
    <name type="common">Savannah tsetse fly</name>
    <dbReference type="NCBI Taxonomy" id="37546"/>
    <lineage>
        <taxon>Eukaryota</taxon>
        <taxon>Metazoa</taxon>
        <taxon>Ecdysozoa</taxon>
        <taxon>Arthropoda</taxon>
        <taxon>Hexapoda</taxon>
        <taxon>Insecta</taxon>
        <taxon>Pterygota</taxon>
        <taxon>Neoptera</taxon>
        <taxon>Endopterygota</taxon>
        <taxon>Diptera</taxon>
        <taxon>Brachycera</taxon>
        <taxon>Muscomorpha</taxon>
        <taxon>Hippoboscoidea</taxon>
        <taxon>Glossinidae</taxon>
        <taxon>Glossina</taxon>
    </lineage>
</organism>
<dbReference type="Pfam" id="PF00118">
    <property type="entry name" value="Cpn60_TCP1"/>
    <property type="match status" value="1"/>
</dbReference>
<dbReference type="Proteomes" id="UP000092444">
    <property type="component" value="Unassembled WGS sequence"/>
</dbReference>
<keyword evidence="7 8" id="KW-0143">Chaperone</keyword>
<dbReference type="GO" id="GO:0051082">
    <property type="term" value="F:unfolded protein binding"/>
    <property type="evidence" value="ECO:0007669"/>
    <property type="project" value="InterPro"/>
</dbReference>
<dbReference type="PANTHER" id="PTHR11353">
    <property type="entry name" value="CHAPERONIN"/>
    <property type="match status" value="1"/>
</dbReference>
<keyword evidence="11" id="KW-1185">Reference proteome</keyword>
<dbReference type="EnsemblMetazoa" id="GMOY004180-RA">
    <property type="protein sequence ID" value="GMOY004180-PA"/>
    <property type="gene ID" value="GMOY004180"/>
</dbReference>
<dbReference type="InterPro" id="IPR027413">
    <property type="entry name" value="GROEL-like_equatorial_sf"/>
</dbReference>
<comment type="subcellular location">
    <subcellularLocation>
        <location evidence="1">Cytoplasm</location>
    </subcellularLocation>
</comment>
<dbReference type="PRINTS" id="PR00304">
    <property type="entry name" value="TCOMPLEXTCP1"/>
</dbReference>
<dbReference type="PROSITE" id="PS00751">
    <property type="entry name" value="TCP1_2"/>
    <property type="match status" value="1"/>
</dbReference>
<dbReference type="CDD" id="cd03338">
    <property type="entry name" value="TCP1_delta"/>
    <property type="match status" value="1"/>
</dbReference>
<dbReference type="GO" id="GO:0005524">
    <property type="term" value="F:ATP binding"/>
    <property type="evidence" value="ECO:0007669"/>
    <property type="project" value="UniProtKB-KW"/>
</dbReference>
<dbReference type="NCBIfam" id="TIGR02342">
    <property type="entry name" value="chap_CCT_delta"/>
    <property type="match status" value="1"/>
</dbReference>
<dbReference type="PROSITE" id="PS00750">
    <property type="entry name" value="TCP1_1"/>
    <property type="match status" value="1"/>
</dbReference>
<dbReference type="SUPFAM" id="SSF54849">
    <property type="entry name" value="GroEL-intermediate domain like"/>
    <property type="match status" value="1"/>
</dbReference>
<dbReference type="EMBL" id="CCAG010007029">
    <property type="status" value="NOT_ANNOTATED_CDS"/>
    <property type="molecule type" value="Genomic_DNA"/>
</dbReference>
<dbReference type="GO" id="GO:0016887">
    <property type="term" value="F:ATP hydrolysis activity"/>
    <property type="evidence" value="ECO:0007669"/>
    <property type="project" value="InterPro"/>
</dbReference>
<name>A0A1B0FK58_GLOMM</name>
<evidence type="ECO:0000313" key="11">
    <source>
        <dbReference type="Proteomes" id="UP000092444"/>
    </source>
</evidence>
<dbReference type="InterPro" id="IPR012717">
    <property type="entry name" value="Chap_CCT_delta"/>
</dbReference>
<dbReference type="GO" id="GO:0005737">
    <property type="term" value="C:cytoplasm"/>
    <property type="evidence" value="ECO:0007669"/>
    <property type="project" value="UniProtKB-SubCell"/>
</dbReference>
<dbReference type="InterPro" id="IPR002194">
    <property type="entry name" value="Chaperonin_TCP-1_CS"/>
</dbReference>
<dbReference type="InterPro" id="IPR053374">
    <property type="entry name" value="TCP-1_chaperonin"/>
</dbReference>
<dbReference type="Gene3D" id="3.50.7.10">
    <property type="entry name" value="GroEL"/>
    <property type="match status" value="1"/>
</dbReference>
<dbReference type="FunFam" id="3.50.7.10:FF:000010">
    <property type="entry name" value="T-complex protein 1 subunit delta"/>
    <property type="match status" value="1"/>
</dbReference>
<dbReference type="VEuPathDB" id="VectorBase:GMOY004180"/>
<dbReference type="SUPFAM" id="SSF52029">
    <property type="entry name" value="GroEL apical domain-like"/>
    <property type="match status" value="1"/>
</dbReference>
<evidence type="ECO:0000256" key="9">
    <source>
        <dbReference type="RuleBase" id="RU004192"/>
    </source>
</evidence>
<evidence type="ECO:0000256" key="7">
    <source>
        <dbReference type="ARBA" id="ARBA00023186"/>
    </source>
</evidence>
<dbReference type="Gene3D" id="3.30.260.10">
    <property type="entry name" value="TCP-1-like chaperonin intermediate domain"/>
    <property type="match status" value="1"/>
</dbReference>
<evidence type="ECO:0000256" key="2">
    <source>
        <dbReference type="ARBA" id="ARBA00008020"/>
    </source>
</evidence>
<dbReference type="STRING" id="37546.A0A1B0FK58"/>
<dbReference type="InterPro" id="IPR002423">
    <property type="entry name" value="Cpn60/GroEL/TCP-1"/>
</dbReference>
<dbReference type="InterPro" id="IPR027410">
    <property type="entry name" value="TCP-1-like_intermed_sf"/>
</dbReference>
<dbReference type="SUPFAM" id="SSF48592">
    <property type="entry name" value="GroEL equatorial domain-like"/>
    <property type="match status" value="1"/>
</dbReference>
<dbReference type="PhylomeDB" id="A0A1B0FK58"/>
<evidence type="ECO:0000256" key="8">
    <source>
        <dbReference type="RuleBase" id="RU004187"/>
    </source>
</evidence>
<sequence length="552" mass="59534">MTPKLDNVMMKPKGQAFKDKSKPADVRLSNIQAAKEQINIFPYNPNFNDFSVLSMLAVSDAIRTSLGPRGMDKMIQASNGEVSITNDGATILKQMNVIHPAAKMLVELSRAQDVEAGDGTTSVVVIAGALLEASEKLLQKGIHPTAISDSFQRCALKAIEILNEMSTPIELSDRETLIKSASTALNSKVVSQQSSLLAPIAVDAVLKVTEPGKEKAVDLKNIKVIQSLGGTVEDTELIDGLVFTSRSAGTNAPKRIEKAKIGLIQFCISAPKTDMDHTVIVSDYAAMDRVLKEERAYILNIVKQIKKAGCNVLLVQKSILRDAVSDLAQHFLDKIKCMVVKDVERDDIEFVCKTLNCRPIASLDHFVAENLVNADLVEEFTTGANKFVKITGIQNPGRTVSIICRGSNKLVLEEAARSLHDALCVVRCLVKQKAQIVGGGAPEIEMALQLASYAVEGVDAYCFRAFADALEVIPCTLAENAGLNPISTVTELRNRHAQGEKSAGINVRKGAITDIFAENVVQPALVSTSAISLATETVRSILKIDDIVNTVS</sequence>
<evidence type="ECO:0000313" key="10">
    <source>
        <dbReference type="EnsemblMetazoa" id="GMOY004180-PA"/>
    </source>
</evidence>
<dbReference type="InterPro" id="IPR017998">
    <property type="entry name" value="Chaperone_TCP-1"/>
</dbReference>
<evidence type="ECO:0000256" key="6">
    <source>
        <dbReference type="ARBA" id="ARBA00022840"/>
    </source>
</evidence>
<dbReference type="GO" id="GO:0140662">
    <property type="term" value="F:ATP-dependent protein folding chaperone"/>
    <property type="evidence" value="ECO:0007669"/>
    <property type="project" value="InterPro"/>
</dbReference>
<evidence type="ECO:0000256" key="3">
    <source>
        <dbReference type="ARBA" id="ARBA00016107"/>
    </source>
</evidence>
<evidence type="ECO:0000256" key="4">
    <source>
        <dbReference type="ARBA" id="ARBA00022490"/>
    </source>
</evidence>
<keyword evidence="6 8" id="KW-0067">ATP-binding</keyword>
<evidence type="ECO:0000256" key="1">
    <source>
        <dbReference type="ARBA" id="ARBA00004496"/>
    </source>
</evidence>
<dbReference type="AlphaFoldDB" id="A0A1B0FK58"/>
<dbReference type="InterPro" id="IPR054827">
    <property type="entry name" value="thermosome_alpha"/>
</dbReference>
<proteinExistence type="inferred from homology"/>
<protein>
    <recommendedName>
        <fullName evidence="3 9">T-complex protein 1 subunit delta</fullName>
    </recommendedName>
</protein>